<dbReference type="OrthoDB" id="9782387at2"/>
<feature type="domain" description="Radical SAM core" evidence="13">
    <location>
        <begin position="12"/>
        <end position="171"/>
    </location>
</feature>
<comment type="catalytic activity">
    <reaction evidence="11">
        <text>glycyl-[protein] + reduced [flavodoxin] + S-adenosyl-L-methionine = glycin-2-yl radical-[protein] + semiquinone [flavodoxin] + 5'-deoxyadenosine + L-methionine + H(+)</text>
        <dbReference type="Rhea" id="RHEA:61976"/>
        <dbReference type="Rhea" id="RHEA-COMP:10622"/>
        <dbReference type="Rhea" id="RHEA-COMP:14480"/>
        <dbReference type="Rhea" id="RHEA-COMP:15993"/>
        <dbReference type="Rhea" id="RHEA-COMP:15994"/>
        <dbReference type="ChEBI" id="CHEBI:15378"/>
        <dbReference type="ChEBI" id="CHEBI:17319"/>
        <dbReference type="ChEBI" id="CHEBI:29947"/>
        <dbReference type="ChEBI" id="CHEBI:32722"/>
        <dbReference type="ChEBI" id="CHEBI:57618"/>
        <dbReference type="ChEBI" id="CHEBI:57844"/>
        <dbReference type="ChEBI" id="CHEBI:59789"/>
        <dbReference type="ChEBI" id="CHEBI:140311"/>
    </reaction>
</comment>
<dbReference type="SFLD" id="SFLDG01066">
    <property type="entry name" value="organic_radical-activating_enz"/>
    <property type="match status" value="1"/>
</dbReference>
<keyword evidence="8 12" id="KW-0560">Oxidoreductase</keyword>
<evidence type="ECO:0000256" key="4">
    <source>
        <dbReference type="ARBA" id="ARBA00014281"/>
    </source>
</evidence>
<evidence type="ECO:0000256" key="12">
    <source>
        <dbReference type="PIRNR" id="PIRNR000368"/>
    </source>
</evidence>
<accession>A0A1H8IMZ5</accession>
<dbReference type="Pfam" id="PF13353">
    <property type="entry name" value="Fer4_12"/>
    <property type="match status" value="1"/>
</dbReference>
<evidence type="ECO:0000259" key="13">
    <source>
        <dbReference type="PROSITE" id="PS51918"/>
    </source>
</evidence>
<evidence type="ECO:0000256" key="6">
    <source>
        <dbReference type="ARBA" id="ARBA00022691"/>
    </source>
</evidence>
<dbReference type="InterPro" id="IPR013785">
    <property type="entry name" value="Aldolase_TIM"/>
</dbReference>
<dbReference type="GO" id="GO:0051539">
    <property type="term" value="F:4 iron, 4 sulfur cluster binding"/>
    <property type="evidence" value="ECO:0007669"/>
    <property type="project" value="UniProtKB-KW"/>
</dbReference>
<evidence type="ECO:0000256" key="3">
    <source>
        <dbReference type="ARBA" id="ARBA00009777"/>
    </source>
</evidence>
<evidence type="ECO:0000256" key="7">
    <source>
        <dbReference type="ARBA" id="ARBA00022723"/>
    </source>
</evidence>
<evidence type="ECO:0000256" key="5">
    <source>
        <dbReference type="ARBA" id="ARBA00022485"/>
    </source>
</evidence>
<evidence type="ECO:0000256" key="8">
    <source>
        <dbReference type="ARBA" id="ARBA00023002"/>
    </source>
</evidence>
<dbReference type="Proteomes" id="UP000199512">
    <property type="component" value="Unassembled WGS sequence"/>
</dbReference>
<dbReference type="GO" id="GO:0046872">
    <property type="term" value="F:metal ion binding"/>
    <property type="evidence" value="ECO:0007669"/>
    <property type="project" value="UniProtKB-KW"/>
</dbReference>
<dbReference type="GO" id="GO:0004748">
    <property type="term" value="F:ribonucleoside-diphosphate reductase activity, thioredoxin disulfide as acceptor"/>
    <property type="evidence" value="ECO:0007669"/>
    <property type="project" value="TreeGrafter"/>
</dbReference>
<dbReference type="InterPro" id="IPR012837">
    <property type="entry name" value="NrdG"/>
</dbReference>
<dbReference type="PIRSF" id="PIRSF000368">
    <property type="entry name" value="NrdG"/>
    <property type="match status" value="1"/>
</dbReference>
<dbReference type="InterPro" id="IPR058240">
    <property type="entry name" value="rSAM_sf"/>
</dbReference>
<dbReference type="Gene3D" id="3.20.20.70">
    <property type="entry name" value="Aldolase class I"/>
    <property type="match status" value="1"/>
</dbReference>
<proteinExistence type="inferred from homology"/>
<name>A0A1H8IMZ5_9FIRM</name>
<keyword evidence="5" id="KW-0004">4Fe-4S</keyword>
<comment type="similarity">
    <text evidence="3 12">Belongs to the organic radical-activating enzymes family.</text>
</comment>
<keyword evidence="7" id="KW-0479">Metal-binding</keyword>
<gene>
    <name evidence="14" type="ORF">SAMN05216454_10879</name>
</gene>
<dbReference type="GO" id="GO:0043365">
    <property type="term" value="F:[formate-C-acetyltransferase]-activating enzyme activity"/>
    <property type="evidence" value="ECO:0007669"/>
    <property type="project" value="InterPro"/>
</dbReference>
<evidence type="ECO:0000256" key="10">
    <source>
        <dbReference type="ARBA" id="ARBA00023014"/>
    </source>
</evidence>
<dbReference type="InterPro" id="IPR007197">
    <property type="entry name" value="rSAM"/>
</dbReference>
<evidence type="ECO:0000256" key="9">
    <source>
        <dbReference type="ARBA" id="ARBA00023004"/>
    </source>
</evidence>
<dbReference type="EC" id="1.97.1.-" evidence="12"/>
<dbReference type="SFLD" id="SFLDG01063">
    <property type="entry name" value="activating_enzymes__group_1"/>
    <property type="match status" value="1"/>
</dbReference>
<dbReference type="InterPro" id="IPR001989">
    <property type="entry name" value="Radical_activat_CS"/>
</dbReference>
<keyword evidence="6" id="KW-0949">S-adenosyl-L-methionine</keyword>
<dbReference type="STRING" id="215200.SAMN05216454_10879"/>
<dbReference type="SFLD" id="SFLDF00299">
    <property type="entry name" value="anaerobic_ribonucleoside-triph"/>
    <property type="match status" value="1"/>
</dbReference>
<keyword evidence="15" id="KW-1185">Reference proteome</keyword>
<dbReference type="PANTHER" id="PTHR30352:SF2">
    <property type="entry name" value="ANAEROBIC RIBONUCLEOSIDE-TRIPHOSPHATE REDUCTASE-ACTIVATING PROTEIN"/>
    <property type="match status" value="1"/>
</dbReference>
<dbReference type="AlphaFoldDB" id="A0A1H8IMZ5"/>
<dbReference type="SFLD" id="SFLDS00029">
    <property type="entry name" value="Radical_SAM"/>
    <property type="match status" value="1"/>
</dbReference>
<protein>
    <recommendedName>
        <fullName evidence="4 12">Anaerobic ribonucleoside-triphosphate reductase-activating protein</fullName>
        <ecNumber evidence="12">1.97.1.-</ecNumber>
    </recommendedName>
</protein>
<dbReference type="NCBIfam" id="TIGR02491">
    <property type="entry name" value="NrdG"/>
    <property type="match status" value="1"/>
</dbReference>
<dbReference type="InterPro" id="IPR034457">
    <property type="entry name" value="Organic_radical-activating"/>
</dbReference>
<comment type="function">
    <text evidence="2 12">Activation of anaerobic ribonucleoside-triphosphate reductase under anaerobic conditions by generation of an organic free radical, using S-adenosylmethionine and reduced flavodoxin as cosubstrates to produce 5'-deoxy-adenosine.</text>
</comment>
<evidence type="ECO:0000256" key="1">
    <source>
        <dbReference type="ARBA" id="ARBA00001966"/>
    </source>
</evidence>
<dbReference type="RefSeq" id="WP_091975688.1">
    <property type="nucleotide sequence ID" value="NZ_FODF01000008.1"/>
</dbReference>
<dbReference type="PROSITE" id="PS51918">
    <property type="entry name" value="RADICAL_SAM"/>
    <property type="match status" value="1"/>
</dbReference>
<comment type="cofactor">
    <cofactor evidence="1">
        <name>[4Fe-4S] cluster</name>
        <dbReference type="ChEBI" id="CHEBI:49883"/>
    </cofactor>
</comment>
<keyword evidence="9" id="KW-0408">Iron</keyword>
<dbReference type="PANTHER" id="PTHR30352">
    <property type="entry name" value="PYRUVATE FORMATE-LYASE-ACTIVATING ENZYME"/>
    <property type="match status" value="1"/>
</dbReference>
<dbReference type="CDD" id="cd01335">
    <property type="entry name" value="Radical_SAM"/>
    <property type="match status" value="1"/>
</dbReference>
<reference evidence="14 15" key="1">
    <citation type="submission" date="2016-10" db="EMBL/GenBank/DDBJ databases">
        <authorList>
            <person name="de Groot N.N."/>
        </authorList>
    </citation>
    <scope>NUCLEOTIDE SEQUENCE [LARGE SCALE GENOMIC DNA]</scope>
    <source>
        <strain evidence="14 15">Calf135</strain>
    </source>
</reference>
<evidence type="ECO:0000256" key="2">
    <source>
        <dbReference type="ARBA" id="ARBA00003852"/>
    </source>
</evidence>
<dbReference type="PROSITE" id="PS01087">
    <property type="entry name" value="RADICAL_ACTIVATING"/>
    <property type="match status" value="1"/>
</dbReference>
<organism evidence="14 15">
    <name type="scientific">Peptostreptococcus russellii</name>
    <dbReference type="NCBI Taxonomy" id="215200"/>
    <lineage>
        <taxon>Bacteria</taxon>
        <taxon>Bacillati</taxon>
        <taxon>Bacillota</taxon>
        <taxon>Clostridia</taxon>
        <taxon>Peptostreptococcales</taxon>
        <taxon>Peptostreptococcaceae</taxon>
        <taxon>Peptostreptococcus</taxon>
    </lineage>
</organism>
<sequence length="171" mass="20013">MRYSKIRKYDVTNGPGVRTTIFVSGCTHNCEDCFNKELQDFEHGDLWTDKTEDEFVKYVSNPMVVGINVLGGEPLQQTMDDSLVKLLKRIKKEFPEKTIWLWTGDLFEEAMENDKKKKIIEYVDVLIDGPFKKELRNIKLKYRGSENQRVIDVQETLKKGEIVNYKVKENV</sequence>
<keyword evidence="10" id="KW-0411">Iron-sulfur</keyword>
<evidence type="ECO:0000313" key="14">
    <source>
        <dbReference type="EMBL" id="SEN69749.1"/>
    </source>
</evidence>
<dbReference type="SUPFAM" id="SSF102114">
    <property type="entry name" value="Radical SAM enzymes"/>
    <property type="match status" value="1"/>
</dbReference>
<evidence type="ECO:0000256" key="11">
    <source>
        <dbReference type="ARBA" id="ARBA00047365"/>
    </source>
</evidence>
<evidence type="ECO:0000313" key="15">
    <source>
        <dbReference type="Proteomes" id="UP000199512"/>
    </source>
</evidence>
<dbReference type="EMBL" id="FODF01000008">
    <property type="protein sequence ID" value="SEN69749.1"/>
    <property type="molecule type" value="Genomic_DNA"/>
</dbReference>